<evidence type="ECO:0000313" key="5">
    <source>
        <dbReference type="Proteomes" id="UP000076722"/>
    </source>
</evidence>
<dbReference type="PANTHER" id="PTHR46517:SF1">
    <property type="entry name" value="FRUCTOSE-2,6-BISPHOSPHATASE TIGAR"/>
    <property type="match status" value="1"/>
</dbReference>
<feature type="active site" description="Tele-phosphohistidine intermediate" evidence="2">
    <location>
        <position position="9"/>
    </location>
</feature>
<proteinExistence type="predicted"/>
<dbReference type="CDD" id="cd07067">
    <property type="entry name" value="HP_PGM_like"/>
    <property type="match status" value="1"/>
</dbReference>
<dbReference type="Proteomes" id="UP000076722">
    <property type="component" value="Unassembled WGS sequence"/>
</dbReference>
<dbReference type="SUPFAM" id="SSF53254">
    <property type="entry name" value="Phosphoglycerate mutase-like"/>
    <property type="match status" value="1"/>
</dbReference>
<dbReference type="SMART" id="SM00855">
    <property type="entry name" value="PGAM"/>
    <property type="match status" value="1"/>
</dbReference>
<dbReference type="STRING" id="1314777.A0A164UXM4"/>
<feature type="binding site" evidence="3">
    <location>
        <begin position="8"/>
        <end position="15"/>
    </location>
    <ligand>
        <name>substrate</name>
    </ligand>
</feature>
<sequence>MITVTFIRHGESMDNLRSVWAGWKDAPLSNHGMNQARAMGESFATTPYTAIYCSDLKRAHSTAQALLNAQTTDPLPPFTVEPDLREQNFGQAEGNAWSAASTGIDVQNKIYPVITNRVDSFPDGESLNDLAARAGRALDKCVVPWILKSKGEKAEETHIAIVSHGLCISELIGVLLKRAGSSDPPRMYTGLSNTAWTRLVVGARDEDRLDSVTLSEKASDLPLSVQVTHINVSAHTRNLIRQKGGIGSSEFDPKQQDIRAFFGGGGISKQ</sequence>
<dbReference type="EMBL" id="KV419406">
    <property type="protein sequence ID" value="KZS93624.1"/>
    <property type="molecule type" value="Genomic_DNA"/>
</dbReference>
<dbReference type="Pfam" id="PF00300">
    <property type="entry name" value="His_Phos_1"/>
    <property type="match status" value="1"/>
</dbReference>
<dbReference type="InterPro" id="IPR051695">
    <property type="entry name" value="Phosphoglycerate_Mutase"/>
</dbReference>
<gene>
    <name evidence="4" type="ORF">SISNIDRAFT_485240</name>
</gene>
<protein>
    <submittedName>
        <fullName evidence="4">Phosphoglycerate mutase-like protein</fullName>
    </submittedName>
</protein>
<dbReference type="InterPro" id="IPR029033">
    <property type="entry name" value="His_PPase_superfam"/>
</dbReference>
<evidence type="ECO:0000256" key="1">
    <source>
        <dbReference type="ARBA" id="ARBA00022801"/>
    </source>
</evidence>
<name>A0A164UXM4_9AGAM</name>
<feature type="binding site" evidence="3">
    <location>
        <position position="58"/>
    </location>
    <ligand>
        <name>substrate</name>
    </ligand>
</feature>
<dbReference type="OrthoDB" id="354304at2759"/>
<feature type="active site" description="Proton donor/acceptor" evidence="2">
    <location>
        <position position="86"/>
    </location>
</feature>
<dbReference type="GO" id="GO:0043456">
    <property type="term" value="P:regulation of pentose-phosphate shunt"/>
    <property type="evidence" value="ECO:0007669"/>
    <property type="project" value="TreeGrafter"/>
</dbReference>
<dbReference type="Gene3D" id="3.40.50.1240">
    <property type="entry name" value="Phosphoglycerate mutase-like"/>
    <property type="match status" value="1"/>
</dbReference>
<dbReference type="GO" id="GO:0045820">
    <property type="term" value="P:negative regulation of glycolytic process"/>
    <property type="evidence" value="ECO:0007669"/>
    <property type="project" value="TreeGrafter"/>
</dbReference>
<evidence type="ECO:0000256" key="3">
    <source>
        <dbReference type="PIRSR" id="PIRSR613078-2"/>
    </source>
</evidence>
<accession>A0A164UXM4</accession>
<keyword evidence="5" id="KW-1185">Reference proteome</keyword>
<keyword evidence="1" id="KW-0378">Hydrolase</keyword>
<evidence type="ECO:0000313" key="4">
    <source>
        <dbReference type="EMBL" id="KZS93624.1"/>
    </source>
</evidence>
<dbReference type="GO" id="GO:0004331">
    <property type="term" value="F:fructose-2,6-bisphosphate 2-phosphatase activity"/>
    <property type="evidence" value="ECO:0007669"/>
    <property type="project" value="TreeGrafter"/>
</dbReference>
<dbReference type="InterPro" id="IPR013078">
    <property type="entry name" value="His_Pase_superF_clade-1"/>
</dbReference>
<dbReference type="AlphaFoldDB" id="A0A164UXM4"/>
<organism evidence="4 5">
    <name type="scientific">Sistotremastrum niveocremeum HHB9708</name>
    <dbReference type="NCBI Taxonomy" id="1314777"/>
    <lineage>
        <taxon>Eukaryota</taxon>
        <taxon>Fungi</taxon>
        <taxon>Dikarya</taxon>
        <taxon>Basidiomycota</taxon>
        <taxon>Agaricomycotina</taxon>
        <taxon>Agaricomycetes</taxon>
        <taxon>Sistotremastrales</taxon>
        <taxon>Sistotremastraceae</taxon>
        <taxon>Sertulicium</taxon>
        <taxon>Sertulicium niveocremeum</taxon>
    </lineage>
</organism>
<evidence type="ECO:0000256" key="2">
    <source>
        <dbReference type="PIRSR" id="PIRSR613078-1"/>
    </source>
</evidence>
<reference evidence="4 5" key="1">
    <citation type="journal article" date="2016" name="Mol. Biol. Evol.">
        <title>Comparative Genomics of Early-Diverging Mushroom-Forming Fungi Provides Insights into the Origins of Lignocellulose Decay Capabilities.</title>
        <authorList>
            <person name="Nagy L.G."/>
            <person name="Riley R."/>
            <person name="Tritt A."/>
            <person name="Adam C."/>
            <person name="Daum C."/>
            <person name="Floudas D."/>
            <person name="Sun H."/>
            <person name="Yadav J.S."/>
            <person name="Pangilinan J."/>
            <person name="Larsson K.H."/>
            <person name="Matsuura K."/>
            <person name="Barry K."/>
            <person name="Labutti K."/>
            <person name="Kuo R."/>
            <person name="Ohm R.A."/>
            <person name="Bhattacharya S.S."/>
            <person name="Shirouzu T."/>
            <person name="Yoshinaga Y."/>
            <person name="Martin F.M."/>
            <person name="Grigoriev I.V."/>
            <person name="Hibbett D.S."/>
        </authorList>
    </citation>
    <scope>NUCLEOTIDE SEQUENCE [LARGE SCALE GENOMIC DNA]</scope>
    <source>
        <strain evidence="4 5">HHB9708</strain>
    </source>
</reference>
<dbReference type="GO" id="GO:0005829">
    <property type="term" value="C:cytosol"/>
    <property type="evidence" value="ECO:0007669"/>
    <property type="project" value="TreeGrafter"/>
</dbReference>
<dbReference type="PANTHER" id="PTHR46517">
    <property type="entry name" value="FRUCTOSE-2,6-BISPHOSPHATASE TIGAR"/>
    <property type="match status" value="1"/>
</dbReference>